<keyword evidence="2" id="KW-1185">Reference proteome</keyword>
<evidence type="ECO:0000313" key="2">
    <source>
        <dbReference type="Proteomes" id="UP000472260"/>
    </source>
</evidence>
<proteinExistence type="predicted"/>
<dbReference type="Ensembl" id="ENSSANT00000059925.1">
    <property type="protein sequence ID" value="ENSSANP00000056311.1"/>
    <property type="gene ID" value="ENSSANG00000028245.1"/>
</dbReference>
<sequence>TSSGLYQIYFGSGTKLIVETRKCL</sequence>
<reference evidence="1" key="2">
    <citation type="submission" date="2025-09" db="UniProtKB">
        <authorList>
            <consortium name="Ensembl"/>
        </authorList>
    </citation>
    <scope>IDENTIFICATION</scope>
</reference>
<protein>
    <submittedName>
        <fullName evidence="1">Uncharacterized protein</fullName>
    </submittedName>
</protein>
<organism evidence="1 2">
    <name type="scientific">Sinocyclocheilus anshuiensis</name>
    <dbReference type="NCBI Taxonomy" id="1608454"/>
    <lineage>
        <taxon>Eukaryota</taxon>
        <taxon>Metazoa</taxon>
        <taxon>Chordata</taxon>
        <taxon>Craniata</taxon>
        <taxon>Vertebrata</taxon>
        <taxon>Euteleostomi</taxon>
        <taxon>Actinopterygii</taxon>
        <taxon>Neopterygii</taxon>
        <taxon>Teleostei</taxon>
        <taxon>Ostariophysi</taxon>
        <taxon>Cypriniformes</taxon>
        <taxon>Cyprinidae</taxon>
        <taxon>Cyprininae</taxon>
        <taxon>Sinocyclocheilus</taxon>
    </lineage>
</organism>
<name>A0A671PEC9_9TELE</name>
<accession>A0A671PEC9</accession>
<evidence type="ECO:0000313" key="1">
    <source>
        <dbReference type="Ensembl" id="ENSSANP00000056311.1"/>
    </source>
</evidence>
<reference evidence="1" key="1">
    <citation type="submission" date="2025-08" db="UniProtKB">
        <authorList>
            <consortium name="Ensembl"/>
        </authorList>
    </citation>
    <scope>IDENTIFICATION</scope>
</reference>
<dbReference type="AlphaFoldDB" id="A0A671PEC9"/>
<dbReference type="Proteomes" id="UP000472260">
    <property type="component" value="Unassembled WGS sequence"/>
</dbReference>